<keyword evidence="2" id="KW-1185">Reference proteome</keyword>
<accession>A0ACC2TH62</accession>
<reference evidence="1" key="1">
    <citation type="submission" date="2022-04" db="EMBL/GenBank/DDBJ databases">
        <title>Genome of the entomopathogenic fungus Entomophthora muscae.</title>
        <authorList>
            <person name="Elya C."/>
            <person name="Lovett B.R."/>
            <person name="Lee E."/>
            <person name="Macias A.M."/>
            <person name="Hajek A.E."/>
            <person name="De Bivort B.L."/>
            <person name="Kasson M.T."/>
            <person name="De Fine Licht H.H."/>
            <person name="Stajich J.E."/>
        </authorList>
    </citation>
    <scope>NUCLEOTIDE SEQUENCE</scope>
    <source>
        <strain evidence="1">Berkeley</strain>
    </source>
</reference>
<dbReference type="Proteomes" id="UP001165960">
    <property type="component" value="Unassembled WGS sequence"/>
</dbReference>
<evidence type="ECO:0000313" key="2">
    <source>
        <dbReference type="Proteomes" id="UP001165960"/>
    </source>
</evidence>
<name>A0ACC2TH62_9FUNG</name>
<comment type="caution">
    <text evidence="1">The sequence shown here is derived from an EMBL/GenBank/DDBJ whole genome shotgun (WGS) entry which is preliminary data.</text>
</comment>
<gene>
    <name evidence="1" type="ORF">DSO57_1014384</name>
</gene>
<evidence type="ECO:0000313" key="1">
    <source>
        <dbReference type="EMBL" id="KAJ9073607.1"/>
    </source>
</evidence>
<proteinExistence type="predicted"/>
<protein>
    <submittedName>
        <fullName evidence="1">Uncharacterized protein</fullName>
    </submittedName>
</protein>
<sequence>MLSLNAQLLRQGSTSFETVLRLKRHGLLAASKIQSLEPCAKYREDGMHLRSTFLNGLVHVASDYNNVITFRKINRIMTSKDPVLFKFSCSTIKLSHGICLPNNSFICSGGKPCFACLFNILASVLGMPAFAVWSIENHSNVQGMTTPSSLGMIQADQPETLMDVSIGSNTNLFYGCTDTARVVRWDSRENHVASTEKSHSGPIVSISLNPFNKNLFATGGVDKQIKIWDIRKLAKSGKSHAICEIDAHDKPIKKIAWSPFCENLIASSSEDASVRIFSSQGERLLVHLGHRSPVETFSWCDWEKSPYTIASADYDSQYGVSTIQVWGFNEIIVESHLPSQSLRL</sequence>
<dbReference type="EMBL" id="QTSX02002895">
    <property type="protein sequence ID" value="KAJ9073607.1"/>
    <property type="molecule type" value="Genomic_DNA"/>
</dbReference>
<organism evidence="1 2">
    <name type="scientific">Entomophthora muscae</name>
    <dbReference type="NCBI Taxonomy" id="34485"/>
    <lineage>
        <taxon>Eukaryota</taxon>
        <taxon>Fungi</taxon>
        <taxon>Fungi incertae sedis</taxon>
        <taxon>Zoopagomycota</taxon>
        <taxon>Entomophthoromycotina</taxon>
        <taxon>Entomophthoromycetes</taxon>
        <taxon>Entomophthorales</taxon>
        <taxon>Entomophthoraceae</taxon>
        <taxon>Entomophthora</taxon>
    </lineage>
</organism>